<dbReference type="EMBL" id="BNCF01000006">
    <property type="protein sequence ID" value="GHE32499.1"/>
    <property type="molecule type" value="Genomic_DNA"/>
</dbReference>
<gene>
    <name evidence="1" type="ORF">GCM10007167_13080</name>
</gene>
<dbReference type="Proteomes" id="UP000636453">
    <property type="component" value="Unassembled WGS sequence"/>
</dbReference>
<reference evidence="1" key="1">
    <citation type="journal article" date="2014" name="Int. J. Syst. Evol. Microbiol.">
        <title>Complete genome sequence of Corynebacterium casei LMG S-19264T (=DSM 44701T), isolated from a smear-ripened cheese.</title>
        <authorList>
            <consortium name="US DOE Joint Genome Institute (JGI-PGF)"/>
            <person name="Walter F."/>
            <person name="Albersmeier A."/>
            <person name="Kalinowski J."/>
            <person name="Ruckert C."/>
        </authorList>
    </citation>
    <scope>NUCLEOTIDE SEQUENCE</scope>
    <source>
        <strain evidence="1">KCTC 32020</strain>
    </source>
</reference>
<protein>
    <submittedName>
        <fullName evidence="1">Uncharacterized protein</fullName>
    </submittedName>
</protein>
<dbReference type="RefSeq" id="WP_146473782.1">
    <property type="nucleotide sequence ID" value="NZ_VOHJ01000016.1"/>
</dbReference>
<proteinExistence type="predicted"/>
<organism evidence="1 2">
    <name type="scientific">Vulcaniibacterium thermophilum</name>
    <dbReference type="NCBI Taxonomy" id="1169913"/>
    <lineage>
        <taxon>Bacteria</taxon>
        <taxon>Pseudomonadati</taxon>
        <taxon>Pseudomonadota</taxon>
        <taxon>Gammaproteobacteria</taxon>
        <taxon>Lysobacterales</taxon>
        <taxon>Lysobacteraceae</taxon>
        <taxon>Vulcaniibacterium</taxon>
    </lineage>
</organism>
<dbReference type="AlphaFoldDB" id="A0A918Z1N3"/>
<evidence type="ECO:0000313" key="1">
    <source>
        <dbReference type="EMBL" id="GHE32499.1"/>
    </source>
</evidence>
<comment type="caution">
    <text evidence="1">The sequence shown here is derived from an EMBL/GenBank/DDBJ whole genome shotgun (WGS) entry which is preliminary data.</text>
</comment>
<name>A0A918Z1N3_9GAMM</name>
<reference evidence="1" key="2">
    <citation type="submission" date="2020-09" db="EMBL/GenBank/DDBJ databases">
        <authorList>
            <person name="Sun Q."/>
            <person name="Kim S."/>
        </authorList>
    </citation>
    <scope>NUCLEOTIDE SEQUENCE</scope>
    <source>
        <strain evidence="1">KCTC 32020</strain>
    </source>
</reference>
<evidence type="ECO:0000313" key="2">
    <source>
        <dbReference type="Proteomes" id="UP000636453"/>
    </source>
</evidence>
<keyword evidence="2" id="KW-1185">Reference proteome</keyword>
<accession>A0A918Z1N3</accession>
<sequence length="348" mass="38374">MAAATGQERARRVRGWGMVLALMAAVAQAQSPMERDDRTVERLRAEGVRHESGQVVLWTLPGEMPAERAQALAQTLDRTAAAVSALLGRRLDTAHYADDRLHVFVASGIGASHVYAGYDHMAHDRPYLFFDLRKVRRGDAPFAHELAHVLVWRFGSHSLREGLATYVELELAARGEASASGLFGMHDADSAESRAAAIARSDAGLRVLPWIGRNGHADAAVTSLEDESSREAYYVLSQSFVRYLVTSLGLATVLDVHADADPEAALRARSGKPLEAWREAWWSALRASRGRPRSRRRVLTRRAGRWASPSAQPNLRIRPRRVGRVLTRRGGVGLRLRLSPTYELDPVA</sequence>